<sequence>MRRIEVQERDEKNRELTGKVNSLQRELSRKDKDIKNLRDRLSNPSQVQDVRRMLEDPLKGLHAEKKKKSGSGSRTSTLFTYISLSRVIN</sequence>
<comment type="caution">
    <text evidence="2">The sequence shown here is derived from an EMBL/GenBank/DDBJ whole genome shotgun (WGS) entry which is preliminary data.</text>
</comment>
<feature type="region of interest" description="Disordered" evidence="1">
    <location>
        <begin position="1"/>
        <end position="24"/>
    </location>
</feature>
<reference evidence="2" key="1">
    <citation type="journal article" date="2015" name="Genome Biol. Evol.">
        <title>Organellar Genomes of White Spruce (Picea glauca): Assembly and Annotation.</title>
        <authorList>
            <person name="Jackman S.D."/>
            <person name="Warren R.L."/>
            <person name="Gibb E.A."/>
            <person name="Vandervalk B.P."/>
            <person name="Mohamadi H."/>
            <person name="Chu J."/>
            <person name="Raymond A."/>
            <person name="Pleasance S."/>
            <person name="Coope R."/>
            <person name="Wildung M.R."/>
            <person name="Ritland C.E."/>
            <person name="Bousquet J."/>
            <person name="Jones S.J."/>
            <person name="Bohlmann J."/>
            <person name="Birol I."/>
        </authorList>
    </citation>
    <scope>NUCLEOTIDE SEQUENCE [LARGE SCALE GENOMIC DNA]</scope>
    <source>
        <tissue evidence="2">Flushing bud</tissue>
    </source>
</reference>
<evidence type="ECO:0000256" key="1">
    <source>
        <dbReference type="SAM" id="MobiDB-lite"/>
    </source>
</evidence>
<protein>
    <submittedName>
        <fullName evidence="2">Uncharacterized protein</fullName>
    </submittedName>
</protein>
<dbReference type="AlphaFoldDB" id="A0A101M3B2"/>
<keyword evidence="2" id="KW-0496">Mitochondrion</keyword>
<organism evidence="2">
    <name type="scientific">Picea glauca</name>
    <name type="common">White spruce</name>
    <name type="synonym">Pinus glauca</name>
    <dbReference type="NCBI Taxonomy" id="3330"/>
    <lineage>
        <taxon>Eukaryota</taxon>
        <taxon>Viridiplantae</taxon>
        <taxon>Streptophyta</taxon>
        <taxon>Embryophyta</taxon>
        <taxon>Tracheophyta</taxon>
        <taxon>Spermatophyta</taxon>
        <taxon>Pinopsida</taxon>
        <taxon>Pinidae</taxon>
        <taxon>Conifers I</taxon>
        <taxon>Pinales</taxon>
        <taxon>Pinaceae</taxon>
        <taxon>Picea</taxon>
    </lineage>
</organism>
<evidence type="ECO:0000313" key="2">
    <source>
        <dbReference type="EMBL" id="KUM50124.1"/>
    </source>
</evidence>
<gene>
    <name evidence="2" type="ORF">ABT39_MTgene3352</name>
</gene>
<proteinExistence type="predicted"/>
<geneLocation type="mitochondrion" evidence="2"/>
<name>A0A101M3B2_PICGL</name>
<accession>A0A101M3B2</accession>
<feature type="compositionally biased region" description="Basic and acidic residues" evidence="1">
    <location>
        <begin position="1"/>
        <end position="17"/>
    </location>
</feature>
<dbReference type="EMBL" id="LKAM01000002">
    <property type="protein sequence ID" value="KUM50124.1"/>
    <property type="molecule type" value="Genomic_DNA"/>
</dbReference>